<dbReference type="EMBL" id="SPKJ01000009">
    <property type="protein sequence ID" value="MYZ47019.1"/>
    <property type="molecule type" value="Genomic_DNA"/>
</dbReference>
<evidence type="ECO:0000313" key="2">
    <source>
        <dbReference type="Proteomes" id="UP000773614"/>
    </source>
</evidence>
<evidence type="ECO:0000313" key="1">
    <source>
        <dbReference type="EMBL" id="MYZ47019.1"/>
    </source>
</evidence>
<comment type="caution">
    <text evidence="1">The sequence shown here is derived from an EMBL/GenBank/DDBJ whole genome shotgun (WGS) entry which is preliminary data.</text>
</comment>
<dbReference type="AlphaFoldDB" id="A0A964T2D0"/>
<reference evidence="1" key="1">
    <citation type="submission" date="2019-03" db="EMBL/GenBank/DDBJ databases">
        <title>Afifella sp. nov., isolated from activated sludge.</title>
        <authorList>
            <person name="Li Q."/>
            <person name="Liu Y."/>
        </authorList>
    </citation>
    <scope>NUCLEOTIDE SEQUENCE</scope>
    <source>
        <strain evidence="1">L72</strain>
    </source>
</reference>
<organism evidence="1 2">
    <name type="scientific">Propylenella binzhouense</name>
    <dbReference type="NCBI Taxonomy" id="2555902"/>
    <lineage>
        <taxon>Bacteria</taxon>
        <taxon>Pseudomonadati</taxon>
        <taxon>Pseudomonadota</taxon>
        <taxon>Alphaproteobacteria</taxon>
        <taxon>Hyphomicrobiales</taxon>
        <taxon>Propylenellaceae</taxon>
        <taxon>Propylenella</taxon>
    </lineage>
</organism>
<protein>
    <submittedName>
        <fullName evidence="1">Uncharacterized protein</fullName>
    </submittedName>
</protein>
<sequence>MLERTRPIPSDFEVTRVVAEGRPPALRIAAIGGPEGDGWTLSAEAAVAMAETGACRFWALVGGRRIRVEVGRDACGEKRLGPGELASLAATVRNSG</sequence>
<dbReference type="Proteomes" id="UP000773614">
    <property type="component" value="Unassembled WGS sequence"/>
</dbReference>
<dbReference type="RefSeq" id="WP_161139369.1">
    <property type="nucleotide sequence ID" value="NZ_SPKJ01000009.1"/>
</dbReference>
<keyword evidence="2" id="KW-1185">Reference proteome</keyword>
<name>A0A964T2D0_9HYPH</name>
<accession>A0A964T2D0</accession>
<proteinExistence type="predicted"/>
<gene>
    <name evidence="1" type="ORF">E4O86_04745</name>
</gene>